<protein>
    <submittedName>
        <fullName evidence="3">Uncharacterized protein</fullName>
    </submittedName>
</protein>
<evidence type="ECO:0000256" key="1">
    <source>
        <dbReference type="SAM" id="MobiDB-lite"/>
    </source>
</evidence>
<dbReference type="Proteomes" id="UP000594454">
    <property type="component" value="Chromosome 5"/>
</dbReference>
<accession>A0A7R8V1Z8</accession>
<gene>
    <name evidence="3" type="ORF">HERILL_LOCUS13212</name>
</gene>
<keyword evidence="4" id="KW-1185">Reference proteome</keyword>
<evidence type="ECO:0000313" key="4">
    <source>
        <dbReference type="Proteomes" id="UP000594454"/>
    </source>
</evidence>
<name>A0A7R8V1Z8_HERIL</name>
<dbReference type="InParanoid" id="A0A7R8V1Z8"/>
<feature type="compositionally biased region" description="Low complexity" evidence="1">
    <location>
        <begin position="77"/>
        <end position="86"/>
    </location>
</feature>
<feature type="region of interest" description="Disordered" evidence="1">
    <location>
        <begin position="69"/>
        <end position="95"/>
    </location>
</feature>
<reference evidence="3 4" key="1">
    <citation type="submission" date="2020-11" db="EMBL/GenBank/DDBJ databases">
        <authorList>
            <person name="Wallbank WR R."/>
            <person name="Pardo Diaz C."/>
            <person name="Kozak K."/>
            <person name="Martin S."/>
            <person name="Jiggins C."/>
            <person name="Moest M."/>
            <person name="Warren A I."/>
            <person name="Generalovic N T."/>
            <person name="Byers J.R.P. K."/>
            <person name="Montejo-Kovacevich G."/>
            <person name="Yen C E."/>
        </authorList>
    </citation>
    <scope>NUCLEOTIDE SEQUENCE [LARGE SCALE GENOMIC DNA]</scope>
</reference>
<keyword evidence="2" id="KW-0732">Signal</keyword>
<organism evidence="3 4">
    <name type="scientific">Hermetia illucens</name>
    <name type="common">Black soldier fly</name>
    <dbReference type="NCBI Taxonomy" id="343691"/>
    <lineage>
        <taxon>Eukaryota</taxon>
        <taxon>Metazoa</taxon>
        <taxon>Ecdysozoa</taxon>
        <taxon>Arthropoda</taxon>
        <taxon>Hexapoda</taxon>
        <taxon>Insecta</taxon>
        <taxon>Pterygota</taxon>
        <taxon>Neoptera</taxon>
        <taxon>Endopterygota</taxon>
        <taxon>Diptera</taxon>
        <taxon>Brachycera</taxon>
        <taxon>Stratiomyomorpha</taxon>
        <taxon>Stratiomyidae</taxon>
        <taxon>Hermetiinae</taxon>
        <taxon>Hermetia</taxon>
    </lineage>
</organism>
<proteinExistence type="predicted"/>
<dbReference type="EMBL" id="LR899013">
    <property type="protein sequence ID" value="CAD7090750.1"/>
    <property type="molecule type" value="Genomic_DNA"/>
</dbReference>
<dbReference type="AlphaFoldDB" id="A0A7R8V1Z8"/>
<feature type="chain" id="PRO_5030973863" evidence="2">
    <location>
        <begin position="20"/>
        <end position="95"/>
    </location>
</feature>
<evidence type="ECO:0000313" key="3">
    <source>
        <dbReference type="EMBL" id="CAD7090750.1"/>
    </source>
</evidence>
<evidence type="ECO:0000256" key="2">
    <source>
        <dbReference type="SAM" id="SignalP"/>
    </source>
</evidence>
<feature type="signal peptide" evidence="2">
    <location>
        <begin position="1"/>
        <end position="19"/>
    </location>
</feature>
<sequence length="95" mass="9058">MKTILAAIVIVFGIQLILASPAPEPLLNVLTNTLGSVLNLTSGLLSPAAGGGLGGLGGITGALPIGGAAPAQPAPAQPAAAQPIGGQPVGMQPMF</sequence>